<evidence type="ECO:0000313" key="9">
    <source>
        <dbReference type="Proteomes" id="UP000092461"/>
    </source>
</evidence>
<evidence type="ECO:0000256" key="2">
    <source>
        <dbReference type="ARBA" id="ARBA00006432"/>
    </source>
</evidence>
<comment type="subcellular location">
    <subcellularLocation>
        <location evidence="1">Peroxisome</location>
    </subcellularLocation>
</comment>
<feature type="domain" description="AMP-dependent synthetase/ligase" evidence="5">
    <location>
        <begin position="39"/>
        <end position="401"/>
    </location>
</feature>
<evidence type="ECO:0000259" key="5">
    <source>
        <dbReference type="Pfam" id="PF00501"/>
    </source>
</evidence>
<accession>A0A1B0CN75</accession>
<dbReference type="Proteomes" id="UP000092461">
    <property type="component" value="Unassembled WGS sequence"/>
</dbReference>
<dbReference type="VEuPathDB" id="VectorBase:LLONM1_006762"/>
<organism evidence="8 9">
    <name type="scientific">Lutzomyia longipalpis</name>
    <name type="common">Sand fly</name>
    <dbReference type="NCBI Taxonomy" id="7200"/>
    <lineage>
        <taxon>Eukaryota</taxon>
        <taxon>Metazoa</taxon>
        <taxon>Ecdysozoa</taxon>
        <taxon>Arthropoda</taxon>
        <taxon>Hexapoda</taxon>
        <taxon>Insecta</taxon>
        <taxon>Pterygota</taxon>
        <taxon>Neoptera</taxon>
        <taxon>Endopterygota</taxon>
        <taxon>Diptera</taxon>
        <taxon>Nematocera</taxon>
        <taxon>Psychodoidea</taxon>
        <taxon>Psychodidae</taxon>
        <taxon>Lutzomyia</taxon>
        <taxon>Lutzomyia</taxon>
    </lineage>
</organism>
<dbReference type="InterPro" id="IPR045851">
    <property type="entry name" value="AMP-bd_C_sf"/>
</dbReference>
<dbReference type="EMBL" id="AJWK01019874">
    <property type="status" value="NOT_ANNOTATED_CDS"/>
    <property type="molecule type" value="Genomic_DNA"/>
</dbReference>
<reference evidence="8" key="3">
    <citation type="submission" date="2020-05" db="UniProtKB">
        <authorList>
            <consortium name="EnsemblMetazoa"/>
        </authorList>
    </citation>
    <scope>IDENTIFICATION</scope>
    <source>
        <strain evidence="8">Jacobina</strain>
    </source>
</reference>
<dbReference type="VEuPathDB" id="VectorBase:LLOJ006159"/>
<dbReference type="GO" id="GO:0005777">
    <property type="term" value="C:peroxisome"/>
    <property type="evidence" value="ECO:0007669"/>
    <property type="project" value="UniProtKB-SubCell"/>
</dbReference>
<proteinExistence type="inferred from homology"/>
<dbReference type="InterPro" id="IPR000873">
    <property type="entry name" value="AMP-dep_synth/lig_dom"/>
</dbReference>
<dbReference type="EnsemblMetazoa" id="LLOJ006159-RA">
    <property type="protein sequence ID" value="LLOJ006159-PA"/>
    <property type="gene ID" value="LLOJ006159"/>
</dbReference>
<dbReference type="InterPro" id="IPR025110">
    <property type="entry name" value="AMP-bd_C"/>
</dbReference>
<keyword evidence="9" id="KW-1185">Reference proteome</keyword>
<protein>
    <submittedName>
        <fullName evidence="7">Putative acyl-coa synthetase</fullName>
    </submittedName>
</protein>
<dbReference type="FunFam" id="3.40.50.12780:FF:000025">
    <property type="entry name" value="luciferin 4-monooxygenase"/>
    <property type="match status" value="2"/>
</dbReference>
<feature type="domain" description="AMP-binding enzyme C-terminal" evidence="6">
    <location>
        <begin position="1008"/>
        <end position="1084"/>
    </location>
</feature>
<dbReference type="GO" id="GO:0046949">
    <property type="term" value="P:fatty-acyl-CoA biosynthetic process"/>
    <property type="evidence" value="ECO:0007669"/>
    <property type="project" value="TreeGrafter"/>
</dbReference>
<feature type="transmembrane region" description="Helical" evidence="4">
    <location>
        <begin position="244"/>
        <end position="265"/>
    </location>
</feature>
<feature type="domain" description="AMP-binding enzyme C-terminal" evidence="6">
    <location>
        <begin position="452"/>
        <end position="528"/>
    </location>
</feature>
<dbReference type="SUPFAM" id="SSF56801">
    <property type="entry name" value="Acetyl-CoA synthetase-like"/>
    <property type="match status" value="2"/>
</dbReference>
<reference evidence="7" key="2">
    <citation type="journal article" date="2020" name="BMC">
        <title>Leishmania infection induces a limited differential gene expression in the sand fly midgut.</title>
        <authorList>
            <person name="Coutinho-Abreu I.V."/>
            <person name="Serafim T.D."/>
            <person name="Meneses C."/>
            <person name="Kamhawi S."/>
            <person name="Oliveira F."/>
            <person name="Valenzuela J.G."/>
        </authorList>
    </citation>
    <scope>NUCLEOTIDE SEQUENCE</scope>
    <source>
        <strain evidence="7">Jacobina</strain>
        <tissue evidence="7">Midgut</tissue>
    </source>
</reference>
<name>A0A1B0CN75_LUTLO</name>
<dbReference type="GO" id="GO:0004467">
    <property type="term" value="F:long-chain fatty acid-CoA ligase activity"/>
    <property type="evidence" value="ECO:0007669"/>
    <property type="project" value="TreeGrafter"/>
</dbReference>
<evidence type="ECO:0000313" key="7">
    <source>
        <dbReference type="EMBL" id="MBC1169113.1"/>
    </source>
</evidence>
<evidence type="ECO:0000313" key="8">
    <source>
        <dbReference type="EnsemblMetazoa" id="LLOJ006159-PA"/>
    </source>
</evidence>
<keyword evidence="4" id="KW-1133">Transmembrane helix</keyword>
<dbReference type="AlphaFoldDB" id="A0A1B0CN75"/>
<evidence type="ECO:0000256" key="4">
    <source>
        <dbReference type="SAM" id="Phobius"/>
    </source>
</evidence>
<dbReference type="Pfam" id="PF13193">
    <property type="entry name" value="AMP-binding_C"/>
    <property type="match status" value="2"/>
</dbReference>
<keyword evidence="4" id="KW-0812">Transmembrane</keyword>
<dbReference type="Gene3D" id="3.40.50.12780">
    <property type="entry name" value="N-terminal domain of ligase-like"/>
    <property type="match status" value="2"/>
</dbReference>
<evidence type="ECO:0000259" key="6">
    <source>
        <dbReference type="Pfam" id="PF13193"/>
    </source>
</evidence>
<dbReference type="InterPro" id="IPR020845">
    <property type="entry name" value="AMP-binding_CS"/>
</dbReference>
<reference evidence="9" key="1">
    <citation type="submission" date="2012-05" db="EMBL/GenBank/DDBJ databases">
        <title>Whole Genome Assembly of Lutzomyia longipalpis.</title>
        <authorList>
            <person name="Richards S."/>
            <person name="Qu C."/>
            <person name="Dillon R."/>
            <person name="Worley K."/>
            <person name="Scherer S."/>
            <person name="Batterton M."/>
            <person name="Taylor A."/>
            <person name="Hawes A."/>
            <person name="Hernandez B."/>
            <person name="Kovar C."/>
            <person name="Mandapat C."/>
            <person name="Pham C."/>
            <person name="Qu C."/>
            <person name="Jing C."/>
            <person name="Bess C."/>
            <person name="Bandaranaike D."/>
            <person name="Ngo D."/>
            <person name="Ongeri F."/>
            <person name="Arias F."/>
            <person name="Lara F."/>
            <person name="Weissenberger G."/>
            <person name="Kamau G."/>
            <person name="Han H."/>
            <person name="Shen H."/>
            <person name="Dinh H."/>
            <person name="Khalil I."/>
            <person name="Jones J."/>
            <person name="Shafer J."/>
            <person name="Jayaseelan J."/>
            <person name="Quiroz J."/>
            <person name="Blankenburg K."/>
            <person name="Nguyen L."/>
            <person name="Jackson L."/>
            <person name="Francisco L."/>
            <person name="Tang L.-Y."/>
            <person name="Pu L.-L."/>
            <person name="Perales L."/>
            <person name="Lorensuhewa L."/>
            <person name="Munidasa M."/>
            <person name="Coyle M."/>
            <person name="Taylor M."/>
            <person name="Puazo M."/>
            <person name="Firestine M."/>
            <person name="Scheel M."/>
            <person name="Javaid M."/>
            <person name="Wang M."/>
            <person name="Li M."/>
            <person name="Tabassum N."/>
            <person name="Saada N."/>
            <person name="Osuji N."/>
            <person name="Aqrawi P."/>
            <person name="Fu Q."/>
            <person name="Thornton R."/>
            <person name="Raj R."/>
            <person name="Goodspeed R."/>
            <person name="Mata R."/>
            <person name="Najjar R."/>
            <person name="Gubbala S."/>
            <person name="Lee S."/>
            <person name="Denson S."/>
            <person name="Patil S."/>
            <person name="Macmil S."/>
            <person name="Qi S."/>
            <person name="Matskevitch T."/>
            <person name="Palculict T."/>
            <person name="Mathew T."/>
            <person name="Vee V."/>
            <person name="Velamala V."/>
            <person name="Korchina V."/>
            <person name="Cai W."/>
            <person name="Liu W."/>
            <person name="Dai W."/>
            <person name="Zou X."/>
            <person name="Zhu Y."/>
            <person name="Zhang Y."/>
            <person name="Wu Y.-Q."/>
            <person name="Xin Y."/>
            <person name="Nazarath L."/>
            <person name="Kovar C."/>
            <person name="Han Y."/>
            <person name="Muzny D."/>
            <person name="Gibbs R."/>
        </authorList>
    </citation>
    <scope>NUCLEOTIDE SEQUENCE [LARGE SCALE GENOMIC DNA]</scope>
    <source>
        <strain evidence="9">Jacobina</strain>
    </source>
</reference>
<evidence type="ECO:0000256" key="1">
    <source>
        <dbReference type="ARBA" id="ARBA00004275"/>
    </source>
</evidence>
<feature type="domain" description="AMP-dependent synthetase/ligase" evidence="5">
    <location>
        <begin position="580"/>
        <end position="957"/>
    </location>
</feature>
<dbReference type="PROSITE" id="PS00455">
    <property type="entry name" value="AMP_BINDING"/>
    <property type="match status" value="2"/>
</dbReference>
<dbReference type="PANTHER" id="PTHR24096">
    <property type="entry name" value="LONG-CHAIN-FATTY-ACID--COA LIGASE"/>
    <property type="match status" value="1"/>
</dbReference>
<sequence length="1089" mass="121651">MVTKYDSLKKIWSGDDFYSPFFHPSVSAGWALLYHLNLNPEKVCQICVDDGTTRTNREIYRASLQIACNLRKLGCSKGDVVGFVCRNSHNLTPAVLAALYLAAPANALDTMFSKDEIVHMFSTVKPKFVFCDNEVVEKVEAALKEYGSSAPIYVIGQTVPNFPHIKDLMHDKDDKDSKEDIQKLILHPPQVDKDSCAKIICSSGTTGFSKGVALSHECFLNLYHKPHLKALFSPNDKIFNFSTLYWQSGYISIIVGIFFGLTRLITKEPFSPERWVEIVTKYRVGLITTSTSQIAQLAKSGLLQNHTMPYVKHLTCQGGYLSTDLAKTMRSYIPNGIIRNIYGLSETGRIASKTENSLDFSVGKLAPGVQAKIINEAGEKLGVGEVGELCVKTKLEFMGYFNNPEATEAARDNDGWFLTGDLANFDENGHLIFRGRKKFIFKYNNCQVSPLELEEILIRHPEVFQVAVVGIPDPIYSELPAAVVVRRENSSVDEEEIMKFLEGKVSDYKKLRGGVYFVQELPTTSSGKIRINLVREMVISMFTTKYDSLKKIWSGDDFYTPFFHPSVSAGYALLYHLNLNPEKVCQICVDDGTTRTNGEIYRASLQIACNLRKLGCSKGDVVGFVCRNSHDLTPAVLAALYLAAPPNALDTMFSKETFYSSQICVIADEIVHMFSTVKPKFVFCDDEVVEKVEAALKEYGSSAPIYVIGQTVPNFPHINDLMHDKDDKDDKDSKEAIQKLILHPPEVDKDSCAKILCSSGTTGRPKGVAISHECFLKYYNRPILKALVSQNEKIFNFSTLYYQTGYLCLVFGILLGLPRLITREPFSPERWVKIVTKHRVAVLITAASHIAQLIKSGLLQNHTMPYVKHITCQGDYLPVDLTKTMQSYMPNGNIVNMYGLTETGKIASQTENPPNFSVGKLAPGVQAKIVNEAGDKLGVGEVGELCVKTKLEFMGYFNNPEATEAARDKDGWFLTGDLANFDENGHLIFRGRKKFIFKYNNCQVSPLELEEILIRHPEVLQVAVVGIPDPIYTELPAAVVVRRENSSVDEEEIMKFLEGKVSDYKKLRGGVYFVQELPTTPSGKIRISL</sequence>
<dbReference type="Gene3D" id="3.30.300.30">
    <property type="match status" value="2"/>
</dbReference>
<keyword evidence="4" id="KW-0472">Membrane</keyword>
<dbReference type="PANTHER" id="PTHR24096:SF353">
    <property type="entry name" value="GH16244P-RELATED"/>
    <property type="match status" value="1"/>
</dbReference>
<dbReference type="EMBL" id="GITU01000410">
    <property type="protein sequence ID" value="MBC1169113.1"/>
    <property type="molecule type" value="Transcribed_RNA"/>
</dbReference>
<comment type="similarity">
    <text evidence="2">Belongs to the ATP-dependent AMP-binding enzyme family.</text>
</comment>
<evidence type="ECO:0000256" key="3">
    <source>
        <dbReference type="ARBA" id="ARBA00023140"/>
    </source>
</evidence>
<dbReference type="InterPro" id="IPR042099">
    <property type="entry name" value="ANL_N_sf"/>
</dbReference>
<dbReference type="FunFam" id="3.30.300.30:FF:000007">
    <property type="entry name" value="4-coumarate--CoA ligase 2"/>
    <property type="match status" value="2"/>
</dbReference>
<dbReference type="Pfam" id="PF00501">
    <property type="entry name" value="AMP-binding"/>
    <property type="match status" value="2"/>
</dbReference>
<dbReference type="VEuPathDB" id="VectorBase:LLONM1_009881"/>
<keyword evidence="3" id="KW-0576">Peroxisome</keyword>